<evidence type="ECO:0000256" key="1">
    <source>
        <dbReference type="SAM" id="MobiDB-lite"/>
    </source>
</evidence>
<feature type="region of interest" description="Disordered" evidence="1">
    <location>
        <begin position="1"/>
        <end position="185"/>
    </location>
</feature>
<feature type="compositionally biased region" description="Basic and acidic residues" evidence="1">
    <location>
        <begin position="97"/>
        <end position="106"/>
    </location>
</feature>
<keyword evidence="2" id="KW-0812">Transmembrane</keyword>
<keyword evidence="2" id="KW-0472">Membrane</keyword>
<sequence>MYRSRSRGRPPLRSPSPSTHSYDSRTPSPNPPPPLHPPPPGPLIRHSASRHASPLPPGVLREERTIFRSSRNGPPPGTEREKELIARTASGRRRLRYRDDERERGYEFPPKSPGGRGRSPGAVLGPGGEASRGPSPGPGGGYAAVSQVAGPSPLPPGSGGAGGVPPGSRDEHQLHRGRRTSGSGREKRKITLLLCIFHSTRQHWSTQPLTFDAARVNDVELWEEIRGTFRGDLQKPWRRWFGFKRVVSVVPIAFANNGVPVKADPKDHPEAQQFLHAYHHPTHLAPSHFWIDFFTTLDASDTRPNGLQFIEGLWAEKLAIVAVLFSIAIVVVSIVWCVLGGDLQTVFTVMGFVLTFVAAEIALAALYYQVALPGA</sequence>
<proteinExistence type="predicted"/>
<reference evidence="3" key="1">
    <citation type="journal article" date="2020" name="Stud. Mycol.">
        <title>101 Dothideomycetes genomes: a test case for predicting lifestyles and emergence of pathogens.</title>
        <authorList>
            <person name="Haridas S."/>
            <person name="Albert R."/>
            <person name="Binder M."/>
            <person name="Bloem J."/>
            <person name="Labutti K."/>
            <person name="Salamov A."/>
            <person name="Andreopoulos B."/>
            <person name="Baker S."/>
            <person name="Barry K."/>
            <person name="Bills G."/>
            <person name="Bluhm B."/>
            <person name="Cannon C."/>
            <person name="Castanera R."/>
            <person name="Culley D."/>
            <person name="Daum C."/>
            <person name="Ezra D."/>
            <person name="Gonzalez J."/>
            <person name="Henrissat B."/>
            <person name="Kuo A."/>
            <person name="Liang C."/>
            <person name="Lipzen A."/>
            <person name="Lutzoni F."/>
            <person name="Magnuson J."/>
            <person name="Mondo S."/>
            <person name="Nolan M."/>
            <person name="Ohm R."/>
            <person name="Pangilinan J."/>
            <person name="Park H.-J."/>
            <person name="Ramirez L."/>
            <person name="Alfaro M."/>
            <person name="Sun H."/>
            <person name="Tritt A."/>
            <person name="Yoshinaga Y."/>
            <person name="Zwiers L.-H."/>
            <person name="Turgeon B."/>
            <person name="Goodwin S."/>
            <person name="Spatafora J."/>
            <person name="Crous P."/>
            <person name="Grigoriev I."/>
        </authorList>
    </citation>
    <scope>NUCLEOTIDE SEQUENCE</scope>
    <source>
        <strain evidence="3">CBS 113979</strain>
    </source>
</reference>
<organism evidence="3 4">
    <name type="scientific">Aulographum hederae CBS 113979</name>
    <dbReference type="NCBI Taxonomy" id="1176131"/>
    <lineage>
        <taxon>Eukaryota</taxon>
        <taxon>Fungi</taxon>
        <taxon>Dikarya</taxon>
        <taxon>Ascomycota</taxon>
        <taxon>Pezizomycotina</taxon>
        <taxon>Dothideomycetes</taxon>
        <taxon>Pleosporomycetidae</taxon>
        <taxon>Aulographales</taxon>
        <taxon>Aulographaceae</taxon>
    </lineage>
</organism>
<accession>A0A6G1HH17</accession>
<dbReference type="AlphaFoldDB" id="A0A6G1HH17"/>
<gene>
    <name evidence="3" type="ORF">K402DRAFT_449858</name>
</gene>
<keyword evidence="4" id="KW-1185">Reference proteome</keyword>
<feature type="transmembrane region" description="Helical" evidence="2">
    <location>
        <begin position="347"/>
        <end position="368"/>
    </location>
</feature>
<feature type="transmembrane region" description="Helical" evidence="2">
    <location>
        <begin position="318"/>
        <end position="341"/>
    </location>
</feature>
<evidence type="ECO:0000313" key="4">
    <source>
        <dbReference type="Proteomes" id="UP000800041"/>
    </source>
</evidence>
<dbReference type="OrthoDB" id="9988102at2759"/>
<evidence type="ECO:0000256" key="2">
    <source>
        <dbReference type="SAM" id="Phobius"/>
    </source>
</evidence>
<feature type="compositionally biased region" description="Gly residues" evidence="1">
    <location>
        <begin position="114"/>
        <end position="130"/>
    </location>
</feature>
<protein>
    <submittedName>
        <fullName evidence="3">Uncharacterized protein</fullName>
    </submittedName>
</protein>
<dbReference type="EMBL" id="ML977137">
    <property type="protein sequence ID" value="KAF1992531.1"/>
    <property type="molecule type" value="Genomic_DNA"/>
</dbReference>
<feature type="compositionally biased region" description="Basic residues" evidence="1">
    <location>
        <begin position="1"/>
        <end position="10"/>
    </location>
</feature>
<keyword evidence="2" id="KW-1133">Transmembrane helix</keyword>
<evidence type="ECO:0000313" key="3">
    <source>
        <dbReference type="EMBL" id="KAF1992531.1"/>
    </source>
</evidence>
<feature type="compositionally biased region" description="Pro residues" evidence="1">
    <location>
        <begin position="28"/>
        <end position="42"/>
    </location>
</feature>
<dbReference type="Proteomes" id="UP000800041">
    <property type="component" value="Unassembled WGS sequence"/>
</dbReference>
<name>A0A6G1HH17_9PEZI</name>